<accession>A0ABD2CIG9</accession>
<gene>
    <name evidence="1" type="ORF">V1477_007418</name>
</gene>
<reference evidence="1 2" key="1">
    <citation type="journal article" date="2024" name="Ann. Entomol. Soc. Am.">
        <title>Genomic analyses of the southern and eastern yellowjacket wasps (Hymenoptera: Vespidae) reveal evolutionary signatures of social life.</title>
        <authorList>
            <person name="Catto M.A."/>
            <person name="Caine P.B."/>
            <person name="Orr S.E."/>
            <person name="Hunt B.G."/>
            <person name="Goodisman M.A.D."/>
        </authorList>
    </citation>
    <scope>NUCLEOTIDE SEQUENCE [LARGE SCALE GENOMIC DNA]</scope>
    <source>
        <strain evidence="1">232</strain>
        <tissue evidence="1">Head and thorax</tissue>
    </source>
</reference>
<evidence type="ECO:0000313" key="2">
    <source>
        <dbReference type="Proteomes" id="UP001607303"/>
    </source>
</evidence>
<keyword evidence="2" id="KW-1185">Reference proteome</keyword>
<sequence length="271" mass="30948">MNAERTDPIDIDSTYIHYKDYSSIGDGNRSVELLKQKSRRQTKGGECLSDVYYAPLILLRAAERAEFSSVSIDRADSIPQPDPLRYASLTLGSIFPPMIKYQLRKIRFDFITSRQASRQTGRNVKEEERGGEEEEEEEEVVVEVVVEAEDEEEKDEEEKRYLRIANKDNRGGTFGVLFGTFDNVARGLNRNGWELFIGYVIRLTLCFLPFGNHRELPAVHVVRPLLTRNLSNAFTCQGLKGRYTLVLSSSGSTSFTYFNFVNTDTKNDFIL</sequence>
<dbReference type="AlphaFoldDB" id="A0ABD2CIG9"/>
<protein>
    <submittedName>
        <fullName evidence="1">Uncharacterized protein</fullName>
    </submittedName>
</protein>
<comment type="caution">
    <text evidence="1">The sequence shown here is derived from an EMBL/GenBank/DDBJ whole genome shotgun (WGS) entry which is preliminary data.</text>
</comment>
<name>A0ABD2CIG9_VESMC</name>
<proteinExistence type="predicted"/>
<dbReference type="EMBL" id="JAYRBN010000050">
    <property type="protein sequence ID" value="KAL2744876.1"/>
    <property type="molecule type" value="Genomic_DNA"/>
</dbReference>
<dbReference type="Proteomes" id="UP001607303">
    <property type="component" value="Unassembled WGS sequence"/>
</dbReference>
<evidence type="ECO:0000313" key="1">
    <source>
        <dbReference type="EMBL" id="KAL2744876.1"/>
    </source>
</evidence>
<organism evidence="1 2">
    <name type="scientific">Vespula maculifrons</name>
    <name type="common">Eastern yellow jacket</name>
    <name type="synonym">Wasp</name>
    <dbReference type="NCBI Taxonomy" id="7453"/>
    <lineage>
        <taxon>Eukaryota</taxon>
        <taxon>Metazoa</taxon>
        <taxon>Ecdysozoa</taxon>
        <taxon>Arthropoda</taxon>
        <taxon>Hexapoda</taxon>
        <taxon>Insecta</taxon>
        <taxon>Pterygota</taxon>
        <taxon>Neoptera</taxon>
        <taxon>Endopterygota</taxon>
        <taxon>Hymenoptera</taxon>
        <taxon>Apocrita</taxon>
        <taxon>Aculeata</taxon>
        <taxon>Vespoidea</taxon>
        <taxon>Vespidae</taxon>
        <taxon>Vespinae</taxon>
        <taxon>Vespula</taxon>
    </lineage>
</organism>